<keyword evidence="1" id="KW-0472">Membrane</keyword>
<dbReference type="RefSeq" id="WP_273687125.1">
    <property type="nucleotide sequence ID" value="NZ_CP117411.1"/>
</dbReference>
<dbReference type="PANTHER" id="PTHR34219">
    <property type="entry name" value="IRON-REGULATED INNER MEMBRANE PROTEIN-RELATED"/>
    <property type="match status" value="1"/>
</dbReference>
<reference evidence="2 3" key="1">
    <citation type="submission" date="2023-02" db="EMBL/GenBank/DDBJ databases">
        <title>Genome sequence of Sphingomonas naphthae.</title>
        <authorList>
            <person name="Kim S."/>
            <person name="Heo J."/>
            <person name="Kwon S.-W."/>
        </authorList>
    </citation>
    <scope>NUCLEOTIDE SEQUENCE [LARGE SCALE GENOMIC DNA]</scope>
    <source>
        <strain evidence="2 3">KACC 18716</strain>
    </source>
</reference>
<organism evidence="2 3">
    <name type="scientific">Sphingomonas naphthae</name>
    <dbReference type="NCBI Taxonomy" id="1813468"/>
    <lineage>
        <taxon>Bacteria</taxon>
        <taxon>Pseudomonadati</taxon>
        <taxon>Pseudomonadota</taxon>
        <taxon>Alphaproteobacteria</taxon>
        <taxon>Sphingomonadales</taxon>
        <taxon>Sphingomonadaceae</taxon>
        <taxon>Sphingomonas</taxon>
    </lineage>
</organism>
<keyword evidence="3" id="KW-1185">Reference proteome</keyword>
<dbReference type="InterPro" id="IPR005625">
    <property type="entry name" value="PepSY-ass_TM"/>
</dbReference>
<accession>A0ABY7TJ05</accession>
<keyword evidence="1" id="KW-0812">Transmembrane</keyword>
<feature type="transmembrane region" description="Helical" evidence="1">
    <location>
        <begin position="12"/>
        <end position="36"/>
    </location>
</feature>
<dbReference type="EMBL" id="CP117411">
    <property type="protein sequence ID" value="WCT73129.1"/>
    <property type="molecule type" value="Genomic_DNA"/>
</dbReference>
<gene>
    <name evidence="2" type="ORF">PQ455_16095</name>
</gene>
<dbReference type="Pfam" id="PF03929">
    <property type="entry name" value="PepSY_TM"/>
    <property type="match status" value="1"/>
</dbReference>
<feature type="transmembrane region" description="Helical" evidence="1">
    <location>
        <begin position="137"/>
        <end position="170"/>
    </location>
</feature>
<evidence type="ECO:0000313" key="2">
    <source>
        <dbReference type="EMBL" id="WCT73129.1"/>
    </source>
</evidence>
<evidence type="ECO:0000313" key="3">
    <source>
        <dbReference type="Proteomes" id="UP001220395"/>
    </source>
</evidence>
<feature type="transmembrane region" description="Helical" evidence="1">
    <location>
        <begin position="190"/>
        <end position="211"/>
    </location>
</feature>
<dbReference type="Proteomes" id="UP001220395">
    <property type="component" value="Chromosome"/>
</dbReference>
<sequence>MTSSTIRVWAAIHKWTSLVSTLFLLMLCVTGLPLIFHEEIDAATHARIALAPLPADAPRLSLDDILARALAARPGDVGLYMSFDTDRPVVNVTTAPAPDAAVAAMRFQSLDARTGAILPADPPGGVMDVLLQIHTDMFLGLGGMLFLGLMGLLFVAAIVSGVVLYAPFMARLRFGTVRQARRARVRWTDWHNLLGITTMMWATVVGLTGVVNTLATPVTALWRADQLAELVGPYGGLTPPKRLASVQAAVDAAMAAAPGMRPQFVAFPGVEYSSGHHFAVFLQGATPATEKLLTPVLIDARTGAMAGKRPMPWYMQALLLSQPLHFGDYGGLSMKLLWALLDIVTIVVLASGLYLWLSRPRRRGPDASPAPRPA</sequence>
<name>A0ABY7TJ05_9SPHN</name>
<feature type="transmembrane region" description="Helical" evidence="1">
    <location>
        <begin position="336"/>
        <end position="357"/>
    </location>
</feature>
<protein>
    <submittedName>
        <fullName evidence="2">PepSY domain-containing protein</fullName>
    </submittedName>
</protein>
<keyword evidence="1" id="KW-1133">Transmembrane helix</keyword>
<evidence type="ECO:0000256" key="1">
    <source>
        <dbReference type="SAM" id="Phobius"/>
    </source>
</evidence>
<proteinExistence type="predicted"/>
<dbReference type="PANTHER" id="PTHR34219:SF3">
    <property type="entry name" value="BLL7967 PROTEIN"/>
    <property type="match status" value="1"/>
</dbReference>